<evidence type="ECO:0000313" key="3">
    <source>
        <dbReference type="EMBL" id="EUC56014.1"/>
    </source>
</evidence>
<dbReference type="OrthoDB" id="3206916at2759"/>
<feature type="domain" description="Retrotransposon gag" evidence="2">
    <location>
        <begin position="123"/>
        <end position="215"/>
    </location>
</feature>
<feature type="compositionally biased region" description="Polar residues" evidence="1">
    <location>
        <begin position="1"/>
        <end position="20"/>
    </location>
</feature>
<dbReference type="InterPro" id="IPR005162">
    <property type="entry name" value="Retrotrans_gag_dom"/>
</dbReference>
<feature type="region of interest" description="Disordered" evidence="1">
    <location>
        <begin position="1"/>
        <end position="87"/>
    </location>
</feature>
<proteinExistence type="predicted"/>
<comment type="caution">
    <text evidence="3">The sequence shown here is derived from an EMBL/GenBank/DDBJ whole genome shotgun (WGS) entry which is preliminary data.</text>
</comment>
<gene>
    <name evidence="3" type="ORF">RSOL_154400</name>
</gene>
<feature type="compositionally biased region" description="Basic and acidic residues" evidence="1">
    <location>
        <begin position="65"/>
        <end position="87"/>
    </location>
</feature>
<feature type="non-terminal residue" evidence="3">
    <location>
        <position position="257"/>
    </location>
</feature>
<dbReference type="PANTHER" id="PTHR15503">
    <property type="entry name" value="LDOC1 RELATED"/>
    <property type="match status" value="1"/>
</dbReference>
<name>X8J3D7_9AGAM</name>
<reference evidence="4" key="1">
    <citation type="journal article" date="2014" name="Genome Announc.">
        <title>Draft genome sequence of the plant-pathogenic soil fungus Rhizoctonia solani anastomosis group 3 strain Rhs1AP.</title>
        <authorList>
            <person name="Cubeta M.A."/>
            <person name="Thomas E."/>
            <person name="Dean R.A."/>
            <person name="Jabaji S."/>
            <person name="Neate S.M."/>
            <person name="Tavantzis S."/>
            <person name="Toda T."/>
            <person name="Vilgalys R."/>
            <person name="Bharathan N."/>
            <person name="Fedorova-Abrams N."/>
            <person name="Pakala S.B."/>
            <person name="Pakala S.M."/>
            <person name="Zafar N."/>
            <person name="Joardar V."/>
            <person name="Losada L."/>
            <person name="Nierman W.C."/>
        </authorList>
    </citation>
    <scope>NUCLEOTIDE SEQUENCE [LARGE SCALE GENOMIC DNA]</scope>
    <source>
        <strain evidence="4">AG-3</strain>
    </source>
</reference>
<dbReference type="Proteomes" id="UP000030108">
    <property type="component" value="Unassembled WGS sequence"/>
</dbReference>
<dbReference type="PANTHER" id="PTHR15503:SF22">
    <property type="entry name" value="TRANSPOSON TY3-I GAG POLYPROTEIN"/>
    <property type="match status" value="1"/>
</dbReference>
<accession>X8J3D7</accession>
<dbReference type="InterPro" id="IPR032567">
    <property type="entry name" value="RTL1-rel"/>
</dbReference>
<protein>
    <submittedName>
        <fullName evidence="3">Retrotransposon gag protein</fullName>
    </submittedName>
</protein>
<dbReference type="EMBL" id="JATN01000322">
    <property type="protein sequence ID" value="EUC56014.1"/>
    <property type="molecule type" value="Genomic_DNA"/>
</dbReference>
<dbReference type="Pfam" id="PF03732">
    <property type="entry name" value="Retrotrans_gag"/>
    <property type="match status" value="1"/>
</dbReference>
<evidence type="ECO:0000259" key="2">
    <source>
        <dbReference type="Pfam" id="PF03732"/>
    </source>
</evidence>
<evidence type="ECO:0000313" key="4">
    <source>
        <dbReference type="Proteomes" id="UP000030108"/>
    </source>
</evidence>
<feature type="compositionally biased region" description="Basic and acidic residues" evidence="1">
    <location>
        <begin position="47"/>
        <end position="56"/>
    </location>
</feature>
<evidence type="ECO:0000256" key="1">
    <source>
        <dbReference type="SAM" id="MobiDB-lite"/>
    </source>
</evidence>
<sequence>MEILLQLSSDVQSMKNQQSKGKAKQTDYHSDDEGSIGLSRQPQSSRRFYEQEDKTPKASGSRTFRTSDQDDEIPKGAKIKQPDPYDGKRGIEAESFIMKMELYFGEWPTAFPEDRKIKTTLNNMKDTAGKWAKPLMQKLLADQEHPYLTSWIAFKEGFFVNFGDPLKRERAIQNITNLKQLGSVQTYAMEFRNIKEELDWDEKPLIDTFIAGLKDNIKAEIMRIKITNDQVDNYSPEKIIELAIRTGDMLRAGLEGH</sequence>
<dbReference type="AlphaFoldDB" id="X8J3D7"/>
<organism evidence="3 4">
    <name type="scientific">Rhizoctonia solani AG-3 Rhs1AP</name>
    <dbReference type="NCBI Taxonomy" id="1086054"/>
    <lineage>
        <taxon>Eukaryota</taxon>
        <taxon>Fungi</taxon>
        <taxon>Dikarya</taxon>
        <taxon>Basidiomycota</taxon>
        <taxon>Agaricomycotina</taxon>
        <taxon>Agaricomycetes</taxon>
        <taxon>Cantharellales</taxon>
        <taxon>Ceratobasidiaceae</taxon>
        <taxon>Rhizoctonia</taxon>
    </lineage>
</organism>